<evidence type="ECO:0000313" key="2">
    <source>
        <dbReference type="EMBL" id="CAD2217039.1"/>
    </source>
</evidence>
<dbReference type="VEuPathDB" id="TriTrypDB:ADEAN_000451700"/>
<accession>A0A7G2CBZ6</accession>
<feature type="compositionally biased region" description="Low complexity" evidence="1">
    <location>
        <begin position="165"/>
        <end position="177"/>
    </location>
</feature>
<keyword evidence="3" id="KW-1185">Reference proteome</keyword>
<protein>
    <submittedName>
        <fullName evidence="2">Uncharacterized protein</fullName>
    </submittedName>
</protein>
<organism evidence="2 3">
    <name type="scientific">Angomonas deanei</name>
    <dbReference type="NCBI Taxonomy" id="59799"/>
    <lineage>
        <taxon>Eukaryota</taxon>
        <taxon>Discoba</taxon>
        <taxon>Euglenozoa</taxon>
        <taxon>Kinetoplastea</taxon>
        <taxon>Metakinetoplastina</taxon>
        <taxon>Trypanosomatida</taxon>
        <taxon>Trypanosomatidae</taxon>
        <taxon>Strigomonadinae</taxon>
        <taxon>Angomonas</taxon>
    </lineage>
</organism>
<evidence type="ECO:0000256" key="1">
    <source>
        <dbReference type="SAM" id="MobiDB-lite"/>
    </source>
</evidence>
<gene>
    <name evidence="2" type="ORF">ADEAN_000451700</name>
</gene>
<feature type="region of interest" description="Disordered" evidence="1">
    <location>
        <begin position="158"/>
        <end position="178"/>
    </location>
</feature>
<name>A0A7G2CBZ6_9TRYP</name>
<dbReference type="EMBL" id="LR877152">
    <property type="protein sequence ID" value="CAD2217039.1"/>
    <property type="molecule type" value="Genomic_DNA"/>
</dbReference>
<evidence type="ECO:0000313" key="3">
    <source>
        <dbReference type="Proteomes" id="UP000515908"/>
    </source>
</evidence>
<reference evidence="2 3" key="1">
    <citation type="submission" date="2020-08" db="EMBL/GenBank/DDBJ databases">
        <authorList>
            <person name="Newling K."/>
            <person name="Davey J."/>
            <person name="Forrester S."/>
        </authorList>
    </citation>
    <scope>NUCLEOTIDE SEQUENCE [LARGE SCALE GENOMIC DNA]</scope>
    <source>
        <strain evidence="3">Crithidia deanei Carvalho (ATCC PRA-265)</strain>
    </source>
</reference>
<dbReference type="AlphaFoldDB" id="A0A7G2CBZ6"/>
<sequence length="291" mass="31971">MSATDAHLYSRKEIISWVNEILSTNYSSFPEVPAKDMALILYGVYASHLNPEEGLRKVPLQAVQFSGSITPNVIQKNAGHVLSVIKALSAEEDADSGATSPIDLNLSVADWLAGKAFVQELNMWRWIRTKAVNWNCTVPEIEGVIKRYLSGGISLKRSREREMETSPANAAAPATTSEQQMSFSPLVKMVKEDNEKEGQLVADMHENLQRTKAAVAALEETRHISQEDQKENALPVGTSSTSCQECSSVVSCILKGNLNTIRSLEDKRKRALEACINKDVVSLLSALQDIV</sequence>
<proteinExistence type="predicted"/>
<dbReference type="Proteomes" id="UP000515908">
    <property type="component" value="Chromosome 08"/>
</dbReference>